<organism evidence="1 2">
    <name type="scientific">Microbacterium horticulturae</name>
    <dbReference type="NCBI Taxonomy" id="3028316"/>
    <lineage>
        <taxon>Bacteria</taxon>
        <taxon>Bacillati</taxon>
        <taxon>Actinomycetota</taxon>
        <taxon>Actinomycetes</taxon>
        <taxon>Micrococcales</taxon>
        <taxon>Microbacteriaceae</taxon>
        <taxon>Microbacterium</taxon>
    </lineage>
</organism>
<name>A0ABY8BZR9_9MICO</name>
<reference evidence="1 2" key="1">
    <citation type="submission" date="2023-03" db="EMBL/GenBank/DDBJ databases">
        <title>Genome sequence of Microbacterium sp. KACC 23027.</title>
        <authorList>
            <person name="Kim S."/>
            <person name="Heo J."/>
            <person name="Kwon S.-W."/>
        </authorList>
    </citation>
    <scope>NUCLEOTIDE SEQUENCE [LARGE SCALE GENOMIC DNA]</scope>
    <source>
        <strain evidence="1 2">KACC 23027</strain>
    </source>
</reference>
<proteinExistence type="predicted"/>
<dbReference type="RefSeq" id="WP_275277246.1">
    <property type="nucleotide sequence ID" value="NZ_CP119108.1"/>
</dbReference>
<dbReference type="InterPro" id="IPR027417">
    <property type="entry name" value="P-loop_NTPase"/>
</dbReference>
<accession>A0ABY8BZR9</accession>
<keyword evidence="2" id="KW-1185">Reference proteome</keyword>
<evidence type="ECO:0000313" key="1">
    <source>
        <dbReference type="EMBL" id="WEG07908.1"/>
    </source>
</evidence>
<dbReference type="EMBL" id="CP119108">
    <property type="protein sequence ID" value="WEG07908.1"/>
    <property type="molecule type" value="Genomic_DNA"/>
</dbReference>
<evidence type="ECO:0000313" key="2">
    <source>
        <dbReference type="Proteomes" id="UP001214553"/>
    </source>
</evidence>
<protein>
    <recommendedName>
        <fullName evidence="3">Sulfotransferase family protein</fullName>
    </recommendedName>
</protein>
<sequence>MANPNVLSPIVPYSSDTRLLHIGPHKTGTTSIQAALHSARAEMSRQGVHMAGRNRHPMAAVLAGVGRPAPNSKAKEAPSRAKWAALLRDIRSAREPRVVLSSEFFADARPEAIRHVVDELDPSRVQIAVTLRPLAKVIPSQWQQYVQAGLRTDMVRWLEGIFGEHPEKTTPSFWYRHRHDHLIERWAAVAGAENLTAIVVDDRDHDGVLRIFERLLGLSDGLLVADRDLSNRSMTLPEIEVVRAFNQQYAKTQLGRAVHAKAMRFGAALNMKQRTPSPEEERVAAPQWAMDRAGTIAREMVANIRSSGVRVIGDLDLLTTVPTGWEEGDRPPVQVTPEIAGKAVMGVLESLLADAASTDGKVPTSRDALLEAIPARELAEALVDRVTTKVGTALRRRPSK</sequence>
<dbReference type="SUPFAM" id="SSF52540">
    <property type="entry name" value="P-loop containing nucleoside triphosphate hydrolases"/>
    <property type="match status" value="1"/>
</dbReference>
<dbReference type="Gene3D" id="3.40.50.300">
    <property type="entry name" value="P-loop containing nucleotide triphosphate hydrolases"/>
    <property type="match status" value="1"/>
</dbReference>
<evidence type="ECO:0008006" key="3">
    <source>
        <dbReference type="Google" id="ProtNLM"/>
    </source>
</evidence>
<gene>
    <name evidence="1" type="ORF">PU630_11720</name>
</gene>
<dbReference type="Proteomes" id="UP001214553">
    <property type="component" value="Chromosome"/>
</dbReference>